<feature type="signal peptide" evidence="2">
    <location>
        <begin position="1"/>
        <end position="27"/>
    </location>
</feature>
<feature type="compositionally biased region" description="Basic and acidic residues" evidence="1">
    <location>
        <begin position="179"/>
        <end position="189"/>
    </location>
</feature>
<evidence type="ECO:0000313" key="4">
    <source>
        <dbReference type="Proteomes" id="UP001571476"/>
    </source>
</evidence>
<proteinExistence type="predicted"/>
<protein>
    <submittedName>
        <fullName evidence="3">DUF3558 domain-containing protein</fullName>
    </submittedName>
</protein>
<evidence type="ECO:0000256" key="2">
    <source>
        <dbReference type="SAM" id="SignalP"/>
    </source>
</evidence>
<sequence>MQRKAYVPGVAALLAALLTGCTGGSGATGDATDSKPGDVGTSAVAARPGKYRTLPEPCRQPDKGTLDKMLPGIKELPEGEQRDRAYEGAATVTYDTDRRVGCRWKDDGADATHRLLVDFERVVSYDSTVSDDTEAGQVFASKRTEAHLPEPVPTDTTSPTPSHSPSAGTDENAGDDTEKEGKKSGKTDEEASDEASDDTSSSPSDDSAPDAELQPRALEGLADEAFLDDQLTARASAGGHRTVTVVFRTSNVIVTVEYEQQPGPAAKVPDSKEMQDRVQELARKLAGTLGG</sequence>
<feature type="compositionally biased region" description="Low complexity" evidence="1">
    <location>
        <begin position="198"/>
        <end position="212"/>
    </location>
</feature>
<feature type="compositionally biased region" description="Low complexity" evidence="1">
    <location>
        <begin position="153"/>
        <end position="166"/>
    </location>
</feature>
<feature type="region of interest" description="Disordered" evidence="1">
    <location>
        <begin position="141"/>
        <end position="217"/>
    </location>
</feature>
<keyword evidence="4" id="KW-1185">Reference proteome</keyword>
<accession>A0ABV4SWV6</accession>
<dbReference type="PROSITE" id="PS51257">
    <property type="entry name" value="PROKAR_LIPOPROTEIN"/>
    <property type="match status" value="1"/>
</dbReference>
<keyword evidence="2" id="KW-0732">Signal</keyword>
<reference evidence="3 4" key="1">
    <citation type="submission" date="2024-08" db="EMBL/GenBank/DDBJ databases">
        <title>Genome sequence of Streptomyces aureus CACIA-1.46HGO.</title>
        <authorList>
            <person name="Evangelista-Martinez Z."/>
        </authorList>
    </citation>
    <scope>NUCLEOTIDE SEQUENCE [LARGE SCALE GENOMIC DNA]</scope>
    <source>
        <strain evidence="3 4">CACIA-1.46HGO</strain>
    </source>
</reference>
<dbReference type="RefSeq" id="WP_372566035.1">
    <property type="nucleotide sequence ID" value="NZ_JBGOSP010000031.1"/>
</dbReference>
<gene>
    <name evidence="3" type="ORF">ACEG43_38190</name>
</gene>
<evidence type="ECO:0000313" key="3">
    <source>
        <dbReference type="EMBL" id="MFA3841958.1"/>
    </source>
</evidence>
<comment type="caution">
    <text evidence="3">The sequence shown here is derived from an EMBL/GenBank/DDBJ whole genome shotgun (WGS) entry which is preliminary data.</text>
</comment>
<organism evidence="3 4">
    <name type="scientific">Streptomyces aureus</name>
    <dbReference type="NCBI Taxonomy" id="193461"/>
    <lineage>
        <taxon>Bacteria</taxon>
        <taxon>Bacillati</taxon>
        <taxon>Actinomycetota</taxon>
        <taxon>Actinomycetes</taxon>
        <taxon>Kitasatosporales</taxon>
        <taxon>Streptomycetaceae</taxon>
        <taxon>Streptomyces</taxon>
    </lineage>
</organism>
<dbReference type="Proteomes" id="UP001571476">
    <property type="component" value="Unassembled WGS sequence"/>
</dbReference>
<name>A0ABV4SWV6_9ACTN</name>
<evidence type="ECO:0000256" key="1">
    <source>
        <dbReference type="SAM" id="MobiDB-lite"/>
    </source>
</evidence>
<feature type="chain" id="PRO_5045808241" evidence="2">
    <location>
        <begin position="28"/>
        <end position="291"/>
    </location>
</feature>
<dbReference type="EMBL" id="JBGOSP010000031">
    <property type="protein sequence ID" value="MFA3841958.1"/>
    <property type="molecule type" value="Genomic_DNA"/>
</dbReference>